<feature type="domain" description="Glycosyl-hydrolase 97 C-terminal oligomerisation" evidence="6">
    <location>
        <begin position="531"/>
        <end position="627"/>
    </location>
</feature>
<evidence type="ECO:0000259" key="4">
    <source>
        <dbReference type="Pfam" id="PF10566"/>
    </source>
</evidence>
<dbReference type="InterPro" id="IPR052720">
    <property type="entry name" value="Glycosyl_hydrolase_97"/>
</dbReference>
<dbReference type="Pfam" id="PF14508">
    <property type="entry name" value="GH97_N"/>
    <property type="match status" value="1"/>
</dbReference>
<dbReference type="SUPFAM" id="SSF51445">
    <property type="entry name" value="(Trans)glycosidases"/>
    <property type="match status" value="1"/>
</dbReference>
<gene>
    <name evidence="7" type="ORF">GM418_14010</name>
</gene>
<dbReference type="Pfam" id="PF14509">
    <property type="entry name" value="GH97_C"/>
    <property type="match status" value="1"/>
</dbReference>
<dbReference type="RefSeq" id="WP_158867340.1">
    <property type="nucleotide sequence ID" value="NZ_CP046401.1"/>
</dbReference>
<dbReference type="Pfam" id="PF10566">
    <property type="entry name" value="Glyco_hydro_97"/>
    <property type="match status" value="1"/>
</dbReference>
<evidence type="ECO:0000256" key="1">
    <source>
        <dbReference type="ARBA" id="ARBA00001913"/>
    </source>
</evidence>
<dbReference type="EMBL" id="CP046401">
    <property type="protein sequence ID" value="QGY44742.1"/>
    <property type="molecule type" value="Genomic_DNA"/>
</dbReference>
<accession>A0A6I6JX87</accession>
<evidence type="ECO:0000259" key="5">
    <source>
        <dbReference type="Pfam" id="PF14508"/>
    </source>
</evidence>
<dbReference type="InterPro" id="IPR017853">
    <property type="entry name" value="GH"/>
</dbReference>
<dbReference type="Gene3D" id="3.20.20.70">
    <property type="entry name" value="Aldolase class I"/>
    <property type="match status" value="1"/>
</dbReference>
<dbReference type="Gene3D" id="2.70.98.10">
    <property type="match status" value="1"/>
</dbReference>
<comment type="subunit">
    <text evidence="2">Monomer.</text>
</comment>
<dbReference type="InterPro" id="IPR019563">
    <property type="entry name" value="GH97_catalytic"/>
</dbReference>
<dbReference type="InterPro" id="IPR029483">
    <property type="entry name" value="GH97_C"/>
</dbReference>
<name>A0A6I6JX87_9BACT</name>
<keyword evidence="8" id="KW-1185">Reference proteome</keyword>
<protein>
    <submittedName>
        <fullName evidence="7">Alpha-glucosidase</fullName>
    </submittedName>
</protein>
<keyword evidence="3" id="KW-0106">Calcium</keyword>
<sequence length="629" mass="70724">MKNLVVALLPLLLFACGNPKSVSVQSPDGKIKVDFWIDEISDNHYSVNYEGETIVLPSFIGYQLEDGSKIGTNVEIVSFSEMEVNQSWKPVYGELAEVPDVYNQTTIRLKETTEQSREFEIALRVYNEGVAFNTTFLSGENEEQLTIQKELTEFTFNEDYDCWVSDRAQSEYRKVPISSLEEPAERPLVVETGNKYLAVGEAKLIDFSRMKLLAGEKQNSLIAALEDSPEVELPYTTPWRTIMIGNTPGELLENNYFDQNLNDLCAIEDVSWIKPGKVIREVTLTTRGGIACVDFAVENGLQYVEYDAGWYGLEYDDASDATTITVDPKRSPGPLDLQKVIDYGKSKGIGIIVYVNRRALEKQLDEILPLYKSWGIKGVKYGFVQVGSQEWTSWLHEAVKKAADNQLMVDIHDEYRPTGFSRTYPNLMTQEGIRGDEESPSNEHTLITLFTRMLAGAADNTICYYAPRVTEKMGGHVSQLAKGVMMYSPWQFLFWYDRPPNSSDVIGGVPGAKGYIEVTPELEFFKEMPTVWVDTKVLEGKISEYATIARKTGDDWFLGSLTGENSHSLNLDLSFLNAGQNYEATIYSYDPESGSTTKVKIESKEVKADSSLQFEIVANSGLAIHFKRK</sequence>
<dbReference type="PANTHER" id="PTHR35803">
    <property type="entry name" value="GLUCAN 1,4-ALPHA-GLUCOSIDASE SUSB-RELATED"/>
    <property type="match status" value="1"/>
</dbReference>
<dbReference type="InterPro" id="IPR013785">
    <property type="entry name" value="Aldolase_TIM"/>
</dbReference>
<dbReference type="GO" id="GO:0030246">
    <property type="term" value="F:carbohydrate binding"/>
    <property type="evidence" value="ECO:0007669"/>
    <property type="project" value="InterPro"/>
</dbReference>
<proteinExistence type="predicted"/>
<evidence type="ECO:0000313" key="7">
    <source>
        <dbReference type="EMBL" id="QGY44742.1"/>
    </source>
</evidence>
<dbReference type="Proteomes" id="UP000428260">
    <property type="component" value="Chromosome"/>
</dbReference>
<dbReference type="InterPro" id="IPR014718">
    <property type="entry name" value="GH-type_carb-bd"/>
</dbReference>
<feature type="domain" description="Glycosyl-hydrolase 97 catalytic" evidence="4">
    <location>
        <begin position="285"/>
        <end position="433"/>
    </location>
</feature>
<dbReference type="PROSITE" id="PS51257">
    <property type="entry name" value="PROKAR_LIPOPROTEIN"/>
    <property type="match status" value="1"/>
</dbReference>
<dbReference type="AlphaFoldDB" id="A0A6I6JX87"/>
<dbReference type="KEGG" id="mcos:GM418_14010"/>
<evidence type="ECO:0000259" key="6">
    <source>
        <dbReference type="Pfam" id="PF14509"/>
    </source>
</evidence>
<dbReference type="InterPro" id="IPR029486">
    <property type="entry name" value="GH97_N"/>
</dbReference>
<organism evidence="7 8">
    <name type="scientific">Maribellus comscasis</name>
    <dbReference type="NCBI Taxonomy" id="2681766"/>
    <lineage>
        <taxon>Bacteria</taxon>
        <taxon>Pseudomonadati</taxon>
        <taxon>Bacteroidota</taxon>
        <taxon>Bacteroidia</taxon>
        <taxon>Marinilabiliales</taxon>
        <taxon>Prolixibacteraceae</taxon>
        <taxon>Maribellus</taxon>
    </lineage>
</organism>
<reference evidence="7 8" key="1">
    <citation type="submission" date="2019-11" db="EMBL/GenBank/DDBJ databases">
        <authorList>
            <person name="Zheng R.K."/>
            <person name="Sun C.M."/>
        </authorList>
    </citation>
    <scope>NUCLEOTIDE SEQUENCE [LARGE SCALE GENOMIC DNA]</scope>
    <source>
        <strain evidence="7 8">WC007</strain>
    </source>
</reference>
<comment type="cofactor">
    <cofactor evidence="1">
        <name>Ca(2+)</name>
        <dbReference type="ChEBI" id="CHEBI:29108"/>
    </cofactor>
</comment>
<feature type="domain" description="Glycosyl-hydrolase 97 N-terminal" evidence="5">
    <location>
        <begin position="24"/>
        <end position="262"/>
    </location>
</feature>
<dbReference type="PANTHER" id="PTHR35803:SF3">
    <property type="entry name" value="ALPHA-GLUCOSIDASE"/>
    <property type="match status" value="1"/>
</dbReference>
<evidence type="ECO:0000313" key="8">
    <source>
        <dbReference type="Proteomes" id="UP000428260"/>
    </source>
</evidence>
<evidence type="ECO:0000256" key="3">
    <source>
        <dbReference type="ARBA" id="ARBA00022837"/>
    </source>
</evidence>
<evidence type="ECO:0000256" key="2">
    <source>
        <dbReference type="ARBA" id="ARBA00011245"/>
    </source>
</evidence>